<gene>
    <name evidence="2" type="ORF">ATK74_2237</name>
</gene>
<dbReference type="EMBL" id="PDJC01000001">
    <property type="protein sequence ID" value="PFG17664.1"/>
    <property type="molecule type" value="Genomic_DNA"/>
</dbReference>
<sequence length="378" mass="40019">MTGRRWLIVFGVALALFAGLIAISVMLPPNPDRLPNSISNPGPNGDMALAQVLGSQGVQVHQVTSLDEAAQAAAGSTLAITLTQELSEQALSRLRTVDADLVIIYAAEDPIEAVAELSDGKIGTTYWWSEDEPRAGCTDPDALAAKQITTSDQGLYAIGQQVSLCFLDEVGNGLYAQVDVPGHRVTVIAGTRWLRNDTITQVGNAALALRALGRHSQLTWYLPGPEVLLTDTAGDELDPSALLPPWFGPVSALFGLALAAAAAWRGRRFGPLVAERLPVAMPASEVSSGLGRLYRQAGARSHSTAALRAASLHRLGARLGLPPAASAELVIERLSRASGEDPQLIRTLYYGTFPHTDSELVALATQLSDLEAKVTSHE</sequence>
<keyword evidence="3" id="KW-1185">Reference proteome</keyword>
<dbReference type="Pfam" id="PF14258">
    <property type="entry name" value="DUF4350"/>
    <property type="match status" value="1"/>
</dbReference>
<proteinExistence type="predicted"/>
<organism evidence="2 3">
    <name type="scientific">Propionicimonas paludicola</name>
    <dbReference type="NCBI Taxonomy" id="185243"/>
    <lineage>
        <taxon>Bacteria</taxon>
        <taxon>Bacillati</taxon>
        <taxon>Actinomycetota</taxon>
        <taxon>Actinomycetes</taxon>
        <taxon>Propionibacteriales</taxon>
        <taxon>Nocardioidaceae</taxon>
        <taxon>Propionicimonas</taxon>
    </lineage>
</organism>
<dbReference type="RefSeq" id="WP_098461073.1">
    <property type="nucleotide sequence ID" value="NZ_PDJC01000001.1"/>
</dbReference>
<dbReference type="InterPro" id="IPR025646">
    <property type="entry name" value="DUF4350"/>
</dbReference>
<evidence type="ECO:0000313" key="2">
    <source>
        <dbReference type="EMBL" id="PFG17664.1"/>
    </source>
</evidence>
<protein>
    <recommendedName>
        <fullName evidence="1">DUF4350 domain-containing protein</fullName>
    </recommendedName>
</protein>
<name>A0A2A9CTA1_9ACTN</name>
<evidence type="ECO:0000259" key="1">
    <source>
        <dbReference type="Pfam" id="PF14258"/>
    </source>
</evidence>
<comment type="caution">
    <text evidence="2">The sequence shown here is derived from an EMBL/GenBank/DDBJ whole genome shotgun (WGS) entry which is preliminary data.</text>
</comment>
<dbReference type="AlphaFoldDB" id="A0A2A9CTA1"/>
<dbReference type="OrthoDB" id="5241668at2"/>
<reference evidence="2 3" key="1">
    <citation type="submission" date="2017-10" db="EMBL/GenBank/DDBJ databases">
        <title>Sequencing the genomes of 1000 actinobacteria strains.</title>
        <authorList>
            <person name="Klenk H.-P."/>
        </authorList>
    </citation>
    <scope>NUCLEOTIDE SEQUENCE [LARGE SCALE GENOMIC DNA]</scope>
    <source>
        <strain evidence="2 3">DSM 15597</strain>
    </source>
</reference>
<feature type="domain" description="DUF4350" evidence="1">
    <location>
        <begin position="39"/>
        <end position="210"/>
    </location>
</feature>
<dbReference type="Proteomes" id="UP000226079">
    <property type="component" value="Unassembled WGS sequence"/>
</dbReference>
<accession>A0A2A9CTA1</accession>
<evidence type="ECO:0000313" key="3">
    <source>
        <dbReference type="Proteomes" id="UP000226079"/>
    </source>
</evidence>